<evidence type="ECO:0000256" key="5">
    <source>
        <dbReference type="ARBA" id="ARBA00022741"/>
    </source>
</evidence>
<keyword evidence="10" id="KW-0479">Metal-binding</keyword>
<dbReference type="Gene3D" id="3.90.228.20">
    <property type="match status" value="1"/>
</dbReference>
<dbReference type="NCBIfam" id="NF006821">
    <property type="entry name" value="PRK09344.1-3"/>
    <property type="match status" value="1"/>
</dbReference>
<keyword evidence="5 10" id="KW-0547">Nucleotide-binding</keyword>
<dbReference type="HAMAP" id="MF_00453">
    <property type="entry name" value="PEPCK_ATP"/>
    <property type="match status" value="1"/>
</dbReference>
<comment type="caution">
    <text evidence="11">The sequence shown here is derived from an EMBL/GenBank/DDBJ whole genome shotgun (WGS) entry which is preliminary data.</text>
</comment>
<dbReference type="InterPro" id="IPR008210">
    <property type="entry name" value="PEP_carboxykinase_N"/>
</dbReference>
<accession>A0ABU3DD69</accession>
<dbReference type="RefSeq" id="WP_311689419.1">
    <property type="nucleotide sequence ID" value="NZ_JAVRHL010000001.1"/>
</dbReference>
<feature type="binding site" evidence="10">
    <location>
        <position position="324"/>
    </location>
    <ligand>
        <name>ATP</name>
        <dbReference type="ChEBI" id="CHEBI:30616"/>
    </ligand>
</feature>
<dbReference type="PANTHER" id="PTHR30031:SF0">
    <property type="entry name" value="PHOSPHOENOLPYRUVATE CARBOXYKINASE (ATP)"/>
    <property type="match status" value="1"/>
</dbReference>
<keyword evidence="4 10" id="KW-0312">Gluconeogenesis</keyword>
<keyword evidence="12" id="KW-1185">Reference proteome</keyword>
<evidence type="ECO:0000313" key="11">
    <source>
        <dbReference type="EMBL" id="MDT0681648.1"/>
    </source>
</evidence>
<evidence type="ECO:0000256" key="8">
    <source>
        <dbReference type="ARBA" id="ARBA00023239"/>
    </source>
</evidence>
<reference evidence="11 12" key="1">
    <citation type="submission" date="2023-09" db="EMBL/GenBank/DDBJ databases">
        <authorList>
            <person name="Rey-Velasco X."/>
        </authorList>
    </citation>
    <scope>NUCLEOTIDE SEQUENCE [LARGE SCALE GENOMIC DNA]</scope>
    <source>
        <strain evidence="11 12">F158</strain>
    </source>
</reference>
<dbReference type="Proteomes" id="UP001265259">
    <property type="component" value="Unassembled WGS sequence"/>
</dbReference>
<comment type="caution">
    <text evidence="10">Lacks conserved residue(s) required for the propagation of feature annotation.</text>
</comment>
<evidence type="ECO:0000256" key="6">
    <source>
        <dbReference type="ARBA" id="ARBA00022793"/>
    </source>
</evidence>
<feature type="binding site" evidence="10">
    <location>
        <position position="200"/>
    </location>
    <ligand>
        <name>substrate</name>
    </ligand>
</feature>
<evidence type="ECO:0000256" key="7">
    <source>
        <dbReference type="ARBA" id="ARBA00022840"/>
    </source>
</evidence>
<dbReference type="SUPFAM" id="SSF53795">
    <property type="entry name" value="PEP carboxykinase-like"/>
    <property type="match status" value="1"/>
</dbReference>
<feature type="binding site" evidence="10">
    <location>
        <position position="219"/>
    </location>
    <ligand>
        <name>ATP</name>
        <dbReference type="ChEBI" id="CHEBI:30616"/>
    </ligand>
</feature>
<dbReference type="InterPro" id="IPR001272">
    <property type="entry name" value="PEP_carboxykinase_ATP"/>
</dbReference>
<feature type="binding site" evidence="10">
    <location>
        <position position="258"/>
    </location>
    <ligand>
        <name>Mn(2+)</name>
        <dbReference type="ChEBI" id="CHEBI:29035"/>
    </ligand>
</feature>
<feature type="binding site" evidence="10">
    <location>
        <position position="286"/>
    </location>
    <ligand>
        <name>ATP</name>
        <dbReference type="ChEBI" id="CHEBI:30616"/>
    </ligand>
</feature>
<evidence type="ECO:0000313" key="12">
    <source>
        <dbReference type="Proteomes" id="UP001265259"/>
    </source>
</evidence>
<comment type="cofactor">
    <cofactor evidence="10">
        <name>Mn(2+)</name>
        <dbReference type="ChEBI" id="CHEBI:29035"/>
    </cofactor>
    <text evidence="10">Binds 1 Mn(2+) ion per subunit.</text>
</comment>
<protein>
    <recommendedName>
        <fullName evidence="3 10">Phosphoenolpyruvate carboxykinase (ATP)</fullName>
        <shortName evidence="10">PCK</shortName>
        <shortName evidence="10">PEP carboxykinase</shortName>
        <shortName evidence="10">PEPCK</shortName>
        <ecNumber evidence="3 10">4.1.1.49</ecNumber>
    </recommendedName>
</protein>
<dbReference type="NCBIfam" id="NF006822">
    <property type="entry name" value="PRK09344.1-4"/>
    <property type="match status" value="1"/>
</dbReference>
<dbReference type="SUPFAM" id="SSF68923">
    <property type="entry name" value="PEP carboxykinase N-terminal domain"/>
    <property type="match status" value="1"/>
</dbReference>
<gene>
    <name evidence="10" type="primary">pckA</name>
    <name evidence="11" type="ORF">RM543_03040</name>
</gene>
<evidence type="ECO:0000256" key="4">
    <source>
        <dbReference type="ARBA" id="ARBA00022432"/>
    </source>
</evidence>
<feature type="binding site" evidence="10">
    <location>
        <position position="194"/>
    </location>
    <ligand>
        <name>substrate</name>
    </ligand>
</feature>
<dbReference type="CDD" id="cd00484">
    <property type="entry name" value="PEPCK_ATP"/>
    <property type="match status" value="1"/>
</dbReference>
<evidence type="ECO:0000256" key="1">
    <source>
        <dbReference type="ARBA" id="ARBA00004742"/>
    </source>
</evidence>
<dbReference type="NCBIfam" id="NF006820">
    <property type="entry name" value="PRK09344.1-2"/>
    <property type="match status" value="1"/>
</dbReference>
<feature type="binding site" evidence="10">
    <location>
        <begin position="237"/>
        <end position="245"/>
    </location>
    <ligand>
        <name>ATP</name>
        <dbReference type="ChEBI" id="CHEBI:30616"/>
    </ligand>
</feature>
<keyword evidence="10" id="KW-0963">Cytoplasm</keyword>
<keyword evidence="8 10" id="KW-0456">Lyase</keyword>
<feature type="binding site" evidence="10">
    <location>
        <position position="449"/>
    </location>
    <ligand>
        <name>ATP</name>
        <dbReference type="ChEBI" id="CHEBI:30616"/>
    </ligand>
</feature>
<organism evidence="11 12">
    <name type="scientific">Tropicimonas omnivorans</name>
    <dbReference type="NCBI Taxonomy" id="3075590"/>
    <lineage>
        <taxon>Bacteria</taxon>
        <taxon>Pseudomonadati</taxon>
        <taxon>Pseudomonadota</taxon>
        <taxon>Alphaproteobacteria</taxon>
        <taxon>Rhodobacterales</taxon>
        <taxon>Roseobacteraceae</taxon>
        <taxon>Tropicimonas</taxon>
    </lineage>
</organism>
<dbReference type="EC" id="4.1.1.49" evidence="3 10"/>
<proteinExistence type="inferred from homology"/>
<feature type="binding site" evidence="10">
    <location>
        <position position="200"/>
    </location>
    <ligand>
        <name>Mn(2+)</name>
        <dbReference type="ChEBI" id="CHEBI:29035"/>
    </ligand>
</feature>
<comment type="similarity">
    <text evidence="2 10">Belongs to the phosphoenolpyruvate carboxykinase (ATP) family.</text>
</comment>
<name>A0ABU3DD69_9RHOB</name>
<comment type="catalytic activity">
    <reaction evidence="9 10">
        <text>oxaloacetate + ATP = phosphoenolpyruvate + ADP + CO2</text>
        <dbReference type="Rhea" id="RHEA:18617"/>
        <dbReference type="ChEBI" id="CHEBI:16452"/>
        <dbReference type="ChEBI" id="CHEBI:16526"/>
        <dbReference type="ChEBI" id="CHEBI:30616"/>
        <dbReference type="ChEBI" id="CHEBI:58702"/>
        <dbReference type="ChEBI" id="CHEBI:456216"/>
        <dbReference type="EC" id="4.1.1.49"/>
    </reaction>
</comment>
<evidence type="ECO:0000256" key="2">
    <source>
        <dbReference type="ARBA" id="ARBA00006052"/>
    </source>
</evidence>
<dbReference type="PANTHER" id="PTHR30031">
    <property type="entry name" value="PHOSPHOENOLPYRUVATE CARBOXYKINASE ATP"/>
    <property type="match status" value="1"/>
</dbReference>
<dbReference type="Gene3D" id="2.170.8.10">
    <property type="entry name" value="Phosphoenolpyruvate Carboxykinase, domain 2"/>
    <property type="match status" value="1"/>
</dbReference>
<comment type="pathway">
    <text evidence="1 10">Carbohydrate biosynthesis; gluconeogenesis.</text>
</comment>
<evidence type="ECO:0000256" key="9">
    <source>
        <dbReference type="ARBA" id="ARBA00047371"/>
    </source>
</evidence>
<dbReference type="PIRSF" id="PIRSF006294">
    <property type="entry name" value="PEP_crbxkin"/>
    <property type="match status" value="1"/>
</dbReference>
<keyword evidence="7 10" id="KW-0067">ATP-binding</keyword>
<comment type="function">
    <text evidence="10">Involved in the gluconeogenesis. Catalyzes the conversion of oxaloacetate (OAA) to phosphoenolpyruvate (PEP) through direct phosphoryl transfer between the nucleoside triphosphate and OAA.</text>
</comment>
<sequence>MSTGRVNPSLTLDAQGLTGLGTVHYNLAEPALVEAAIERREGTLGLGGALLVETGKFTGRSPKDKHVVRTETTADTIWWDNNAAMSPEGFDALHADMLDYMQGREMFVQDLFAGADPALRLDVRMVTELAWHGLFIRHLLRRPDPSELDTFEPGFTIVNCPGFKADPAKHDCRSETVIALNFDRKMILIGGTEYSGENKKSVFTLLNYLLPEKGVMPMHCSANHASGNPVDAAVFFGLSGTGKTTLSADPDRTLIGDDEHGWSDRGTFNFEGGCYAKTISLSPEAEPEIFRTTSMFGTVIENMVFDPETLALDFEDDSLTANMRCAYPLDYITNASETGLGGHPKNIIMLTCDAFGVLPPIARLTPAQAMYHFLSGFTSKVAGTERGVTEPEPTFSTCFGAPFMPRRPEVYGELLRGKIAEHGATCWLVNTGWTGGAYGTGSRMPIKATRALLTAALDGSLNDSDFRKDSNFGFQVPVSVRGVDDGLLDPRSTWDDPAAYDAQASKLVDMFAENFEQYLAHIDDDVKAVAIG</sequence>
<feature type="binding site" evidence="10">
    <location>
        <position position="200"/>
    </location>
    <ligand>
        <name>ATP</name>
        <dbReference type="ChEBI" id="CHEBI:30616"/>
    </ligand>
</feature>
<comment type="subcellular location">
    <subcellularLocation>
        <location evidence="10">Cytoplasm</location>
    </subcellularLocation>
</comment>
<dbReference type="NCBIfam" id="TIGR00224">
    <property type="entry name" value="pckA"/>
    <property type="match status" value="1"/>
</dbReference>
<dbReference type="InterPro" id="IPR013035">
    <property type="entry name" value="PEP_carboxykinase_C"/>
</dbReference>
<evidence type="ECO:0000256" key="10">
    <source>
        <dbReference type="HAMAP-Rule" id="MF_00453"/>
    </source>
</evidence>
<keyword evidence="6 10" id="KW-0210">Decarboxylase</keyword>
<dbReference type="Gene3D" id="3.40.449.10">
    <property type="entry name" value="Phosphoenolpyruvate Carboxykinase, domain 1"/>
    <property type="match status" value="1"/>
</dbReference>
<keyword evidence="10" id="KW-0464">Manganese</keyword>
<feature type="binding site" evidence="10">
    <location>
        <position position="60"/>
    </location>
    <ligand>
        <name>substrate</name>
    </ligand>
</feature>
<dbReference type="Pfam" id="PF01293">
    <property type="entry name" value="PEPCK_ATP"/>
    <property type="match status" value="1"/>
</dbReference>
<dbReference type="GO" id="GO:0004612">
    <property type="term" value="F:phosphoenolpyruvate carboxykinase (ATP) activity"/>
    <property type="evidence" value="ECO:0007669"/>
    <property type="project" value="UniProtKB-EC"/>
</dbReference>
<feature type="binding site" evidence="10">
    <location>
        <position position="324"/>
    </location>
    <ligand>
        <name>substrate</name>
    </ligand>
</feature>
<evidence type="ECO:0000256" key="3">
    <source>
        <dbReference type="ARBA" id="ARBA00012363"/>
    </source>
</evidence>
<dbReference type="EMBL" id="JAVRHL010000001">
    <property type="protein sequence ID" value="MDT0681648.1"/>
    <property type="molecule type" value="Genomic_DNA"/>
</dbReference>
<feature type="binding site" evidence="10">
    <location>
        <position position="219"/>
    </location>
    <ligand>
        <name>Mn(2+)</name>
        <dbReference type="ChEBI" id="CHEBI:29035"/>
    </ligand>
</feature>